<dbReference type="SUPFAM" id="SSF53335">
    <property type="entry name" value="S-adenosyl-L-methionine-dependent methyltransferases"/>
    <property type="match status" value="1"/>
</dbReference>
<feature type="compositionally biased region" description="Gly residues" evidence="1">
    <location>
        <begin position="1"/>
        <end position="10"/>
    </location>
</feature>
<organism evidence="2 3">
    <name type="scientific">Glutinoglossum americanum</name>
    <dbReference type="NCBI Taxonomy" id="1670608"/>
    <lineage>
        <taxon>Eukaryota</taxon>
        <taxon>Fungi</taxon>
        <taxon>Dikarya</taxon>
        <taxon>Ascomycota</taxon>
        <taxon>Pezizomycotina</taxon>
        <taxon>Geoglossomycetes</taxon>
        <taxon>Geoglossales</taxon>
        <taxon>Geoglossaceae</taxon>
        <taxon>Glutinoglossum</taxon>
    </lineage>
</organism>
<gene>
    <name evidence="2" type="ORF">FGG08_007095</name>
</gene>
<name>A0A9P8L1A7_9PEZI</name>
<comment type="caution">
    <text evidence="2">The sequence shown here is derived from an EMBL/GenBank/DDBJ whole genome shotgun (WGS) entry which is preliminary data.</text>
</comment>
<accession>A0A9P8L1A7</accession>
<evidence type="ECO:0000313" key="2">
    <source>
        <dbReference type="EMBL" id="KAH0536012.1"/>
    </source>
</evidence>
<feature type="region of interest" description="Disordered" evidence="1">
    <location>
        <begin position="1"/>
        <end position="28"/>
    </location>
</feature>
<proteinExistence type="predicted"/>
<evidence type="ECO:0008006" key="4">
    <source>
        <dbReference type="Google" id="ProtNLM"/>
    </source>
</evidence>
<dbReference type="Proteomes" id="UP000698800">
    <property type="component" value="Unassembled WGS sequence"/>
</dbReference>
<dbReference type="EMBL" id="JAGHQL010000246">
    <property type="protein sequence ID" value="KAH0536012.1"/>
    <property type="molecule type" value="Genomic_DNA"/>
</dbReference>
<dbReference type="InterPro" id="IPR029063">
    <property type="entry name" value="SAM-dependent_MTases_sf"/>
</dbReference>
<keyword evidence="3" id="KW-1185">Reference proteome</keyword>
<protein>
    <recommendedName>
        <fullName evidence="4">Methyltransferase</fullName>
    </recommendedName>
</protein>
<sequence>MSSRPVGGGSYQQPLEADQVAAADDDSSYGDALGSFTTSLKSSVTNYQYENGRRYHAFRSGSYPLPNDDAESQRLDIFHHMINLSLNGVLHLAPIGNPERILDIGTGTGTWAIEMVESTPPNRKGNINMLIVVDRHTKPGGWVEFQDLDIQMYSEDNTFPESLDLKKWNVQLIDGYRKLAREPCPGPLLEGWLKGAGFQNITHKQFKLPAGAWPKDKHFKEVGSCNLLQLLEGFEAFSLAPFTRALGWSADEVQLLLNGVRKDVQNPKVHSLYDLHVVYAQKPA</sequence>
<dbReference type="OrthoDB" id="2013972at2759"/>
<evidence type="ECO:0000256" key="1">
    <source>
        <dbReference type="SAM" id="MobiDB-lite"/>
    </source>
</evidence>
<reference evidence="2" key="1">
    <citation type="submission" date="2021-03" db="EMBL/GenBank/DDBJ databases">
        <title>Comparative genomics and phylogenomic investigation of the class Geoglossomycetes provide insights into ecological specialization and systematics.</title>
        <authorList>
            <person name="Melie T."/>
            <person name="Pirro S."/>
            <person name="Miller A.N."/>
            <person name="Quandt A."/>
        </authorList>
    </citation>
    <scope>NUCLEOTIDE SEQUENCE</scope>
    <source>
        <strain evidence="2">GBOQ0MN5Z8</strain>
    </source>
</reference>
<evidence type="ECO:0000313" key="3">
    <source>
        <dbReference type="Proteomes" id="UP000698800"/>
    </source>
</evidence>
<dbReference type="AlphaFoldDB" id="A0A9P8L1A7"/>